<evidence type="ECO:0000313" key="3">
    <source>
        <dbReference type="Proteomes" id="UP000683139"/>
    </source>
</evidence>
<dbReference type="AlphaFoldDB" id="A0A919YV24"/>
<dbReference type="Pfam" id="PF11195">
    <property type="entry name" value="Tad2-like"/>
    <property type="match status" value="1"/>
</dbReference>
<name>A0A919YV24_9BACL</name>
<comment type="caution">
    <text evidence="2">The sequence shown here is derived from an EMBL/GenBank/DDBJ whole genome shotgun (WGS) entry which is preliminary data.</text>
</comment>
<accession>A0A919YV24</accession>
<proteinExistence type="predicted"/>
<reference evidence="2" key="1">
    <citation type="submission" date="2021-03" db="EMBL/GenBank/DDBJ databases">
        <title>Antimicrobial resistance genes in bacteria isolated from Japanese honey, and their potential for conferring macrolide and lincosamide resistance in the American foulbrood pathogen Paenibacillus larvae.</title>
        <authorList>
            <person name="Okamoto M."/>
            <person name="Kumagai M."/>
            <person name="Kanamori H."/>
            <person name="Takamatsu D."/>
        </authorList>
    </citation>
    <scope>NUCLEOTIDE SEQUENCE</scope>
    <source>
        <strain evidence="2">J40TS1</strain>
    </source>
</reference>
<evidence type="ECO:0000313" key="2">
    <source>
        <dbReference type="EMBL" id="GIP17801.1"/>
    </source>
</evidence>
<protein>
    <recommendedName>
        <fullName evidence="1">Thoeris anti-defense 2-like domain-containing protein</fullName>
    </recommendedName>
</protein>
<dbReference type="Proteomes" id="UP000683139">
    <property type="component" value="Unassembled WGS sequence"/>
</dbReference>
<dbReference type="EMBL" id="BOSE01000006">
    <property type="protein sequence ID" value="GIP17801.1"/>
    <property type="molecule type" value="Genomic_DNA"/>
</dbReference>
<sequence length="69" mass="7979">MNIQEAARQAAEEKRFMTRRNSAELEYKKVKPQNGATRCLVYRLDGLDGVRAWLPSLNDLQADDWIVID</sequence>
<gene>
    <name evidence="2" type="ORF">J40TS1_34430</name>
</gene>
<feature type="domain" description="Thoeris anti-defense 2-like" evidence="1">
    <location>
        <begin position="1"/>
        <end position="68"/>
    </location>
</feature>
<organism evidence="2 3">
    <name type="scientific">Paenibacillus montaniterrae</name>
    <dbReference type="NCBI Taxonomy" id="429341"/>
    <lineage>
        <taxon>Bacteria</taxon>
        <taxon>Bacillati</taxon>
        <taxon>Bacillota</taxon>
        <taxon>Bacilli</taxon>
        <taxon>Bacillales</taxon>
        <taxon>Paenibacillaceae</taxon>
        <taxon>Paenibacillus</taxon>
    </lineage>
</organism>
<dbReference type="InterPro" id="IPR021361">
    <property type="entry name" value="Tad2-like_dom"/>
</dbReference>
<keyword evidence="3" id="KW-1185">Reference proteome</keyword>
<evidence type="ECO:0000259" key="1">
    <source>
        <dbReference type="Pfam" id="PF11195"/>
    </source>
</evidence>